<name>A0AAQ3S0E6_VIGMU</name>
<protein>
    <submittedName>
        <fullName evidence="1">Uncharacterized protein</fullName>
    </submittedName>
</protein>
<gene>
    <name evidence="1" type="ORF">V8G54_016398</name>
</gene>
<dbReference type="EMBL" id="CP144696">
    <property type="protein sequence ID" value="WVZ11868.1"/>
    <property type="molecule type" value="Genomic_DNA"/>
</dbReference>
<keyword evidence="2" id="KW-1185">Reference proteome</keyword>
<sequence>MRRMELKSGSVSIVRHFPAPCLTTPAFNAASSSAVHFCLGAPIKISLKPFYDSQISAFVLVEDCLLLHVHQPTKKLSLNLPKGMRVKKRLNKNDKTVSYLNTFSSSNIFLKQKKKNKPKIFLIKH</sequence>
<accession>A0AAQ3S0E6</accession>
<proteinExistence type="predicted"/>
<organism evidence="1 2">
    <name type="scientific">Vigna mungo</name>
    <name type="common">Black gram</name>
    <name type="synonym">Phaseolus mungo</name>
    <dbReference type="NCBI Taxonomy" id="3915"/>
    <lineage>
        <taxon>Eukaryota</taxon>
        <taxon>Viridiplantae</taxon>
        <taxon>Streptophyta</taxon>
        <taxon>Embryophyta</taxon>
        <taxon>Tracheophyta</taxon>
        <taxon>Spermatophyta</taxon>
        <taxon>Magnoliopsida</taxon>
        <taxon>eudicotyledons</taxon>
        <taxon>Gunneridae</taxon>
        <taxon>Pentapetalae</taxon>
        <taxon>rosids</taxon>
        <taxon>fabids</taxon>
        <taxon>Fabales</taxon>
        <taxon>Fabaceae</taxon>
        <taxon>Papilionoideae</taxon>
        <taxon>50 kb inversion clade</taxon>
        <taxon>NPAAA clade</taxon>
        <taxon>indigoferoid/millettioid clade</taxon>
        <taxon>Phaseoleae</taxon>
        <taxon>Vigna</taxon>
    </lineage>
</organism>
<evidence type="ECO:0000313" key="1">
    <source>
        <dbReference type="EMBL" id="WVZ11868.1"/>
    </source>
</evidence>
<dbReference type="Proteomes" id="UP001374535">
    <property type="component" value="Chromosome 5"/>
</dbReference>
<evidence type="ECO:0000313" key="2">
    <source>
        <dbReference type="Proteomes" id="UP001374535"/>
    </source>
</evidence>
<reference evidence="1 2" key="1">
    <citation type="journal article" date="2023" name="Life. Sci Alliance">
        <title>Evolutionary insights into 3D genome organization and epigenetic landscape of Vigna mungo.</title>
        <authorList>
            <person name="Junaid A."/>
            <person name="Singh B."/>
            <person name="Bhatia S."/>
        </authorList>
    </citation>
    <scope>NUCLEOTIDE SEQUENCE [LARGE SCALE GENOMIC DNA]</scope>
    <source>
        <strain evidence="1">Urdbean</strain>
    </source>
</reference>
<dbReference type="AlphaFoldDB" id="A0AAQ3S0E6"/>